<gene>
    <name evidence="2" type="ORF">V6N11_000022</name>
</gene>
<evidence type="ECO:0000256" key="1">
    <source>
        <dbReference type="SAM" id="MobiDB-lite"/>
    </source>
</evidence>
<dbReference type="EMBL" id="JBBPBN010000246">
    <property type="protein sequence ID" value="KAK8492528.1"/>
    <property type="molecule type" value="Genomic_DNA"/>
</dbReference>
<dbReference type="Proteomes" id="UP001396334">
    <property type="component" value="Unassembled WGS sequence"/>
</dbReference>
<sequence>MFSGFPARNDQPRLMNESTRSNRFKNREAVVMLLRTKDPESVEAAKLVHAEIPALAGKENTKEIAISSAYFSKHSRIKNVSKQDWEDQ</sequence>
<name>A0ABR2AI72_9ROSI</name>
<feature type="region of interest" description="Disordered" evidence="1">
    <location>
        <begin position="1"/>
        <end position="21"/>
    </location>
</feature>
<proteinExistence type="predicted"/>
<organism evidence="2 3">
    <name type="scientific">Hibiscus sabdariffa</name>
    <name type="common">roselle</name>
    <dbReference type="NCBI Taxonomy" id="183260"/>
    <lineage>
        <taxon>Eukaryota</taxon>
        <taxon>Viridiplantae</taxon>
        <taxon>Streptophyta</taxon>
        <taxon>Embryophyta</taxon>
        <taxon>Tracheophyta</taxon>
        <taxon>Spermatophyta</taxon>
        <taxon>Magnoliopsida</taxon>
        <taxon>eudicotyledons</taxon>
        <taxon>Gunneridae</taxon>
        <taxon>Pentapetalae</taxon>
        <taxon>rosids</taxon>
        <taxon>malvids</taxon>
        <taxon>Malvales</taxon>
        <taxon>Malvaceae</taxon>
        <taxon>Malvoideae</taxon>
        <taxon>Hibiscus</taxon>
    </lineage>
</organism>
<protein>
    <submittedName>
        <fullName evidence="2">Uncharacterized protein</fullName>
    </submittedName>
</protein>
<accession>A0ABR2AI72</accession>
<evidence type="ECO:0000313" key="3">
    <source>
        <dbReference type="Proteomes" id="UP001396334"/>
    </source>
</evidence>
<keyword evidence="3" id="KW-1185">Reference proteome</keyword>
<reference evidence="2 3" key="1">
    <citation type="journal article" date="2024" name="G3 (Bethesda)">
        <title>Genome assembly of Hibiscus sabdariffa L. provides insights into metabolisms of medicinal natural products.</title>
        <authorList>
            <person name="Kim T."/>
        </authorList>
    </citation>
    <scope>NUCLEOTIDE SEQUENCE [LARGE SCALE GENOMIC DNA]</scope>
    <source>
        <strain evidence="2">TK-2024</strain>
        <tissue evidence="2">Old leaves</tissue>
    </source>
</reference>
<evidence type="ECO:0000313" key="2">
    <source>
        <dbReference type="EMBL" id="KAK8492528.1"/>
    </source>
</evidence>
<comment type="caution">
    <text evidence="2">The sequence shown here is derived from an EMBL/GenBank/DDBJ whole genome shotgun (WGS) entry which is preliminary data.</text>
</comment>